<keyword evidence="3" id="KW-1185">Reference proteome</keyword>
<comment type="caution">
    <text evidence="2">The sequence shown here is derived from an EMBL/GenBank/DDBJ whole genome shotgun (WGS) entry which is preliminary data.</text>
</comment>
<dbReference type="Proteomes" id="UP000692954">
    <property type="component" value="Unassembled WGS sequence"/>
</dbReference>
<feature type="coiled-coil region" evidence="1">
    <location>
        <begin position="202"/>
        <end position="250"/>
    </location>
</feature>
<evidence type="ECO:0000313" key="2">
    <source>
        <dbReference type="EMBL" id="CAD8050782.1"/>
    </source>
</evidence>
<sequence length="412" mass="48829">MGAGSPISKQKKDEKKKIITFCDRDKPDNQSLQSMLITQETKINDIINYIKQKNGAQNVTLFYDQYEIEDNQLLLYNYLELLPTRRFDFKIHQAQQQIQSNQNQINKAQITTNNQQKNTQTNQMQYHQGTSNQNANFNQKEFQNINQNNTSSLIQNFDKQQQPQQMSQSQQNPKIVSVNQQDNTNYQNNENLEQKQILLYLLSLAQYKIQGFQKEVEELQKNNQNLQQRIEGLQTEKKILEEELKNKQFSYNIELTCNLLKTQQQETLKWMDSQKSNITSQNKLNNAIDIEKSKITFKNQCNHILEENKIQQILIKSLENKTIAQCDQCKPKLSNNILIKMGFIGQTYKEFQASYEIAQLYLNLQQNSKFQLYQCQQNFCSFFFIWNEKFDKQKMQSYLCPMCLQNQFQKIK</sequence>
<organism evidence="2 3">
    <name type="scientific">Paramecium sonneborni</name>
    <dbReference type="NCBI Taxonomy" id="65129"/>
    <lineage>
        <taxon>Eukaryota</taxon>
        <taxon>Sar</taxon>
        <taxon>Alveolata</taxon>
        <taxon>Ciliophora</taxon>
        <taxon>Intramacronucleata</taxon>
        <taxon>Oligohymenophorea</taxon>
        <taxon>Peniculida</taxon>
        <taxon>Parameciidae</taxon>
        <taxon>Paramecium</taxon>
    </lineage>
</organism>
<accession>A0A8S1KDF9</accession>
<evidence type="ECO:0000313" key="3">
    <source>
        <dbReference type="Proteomes" id="UP000692954"/>
    </source>
</evidence>
<gene>
    <name evidence="2" type="ORF">PSON_ATCC_30995.1.T0050191</name>
</gene>
<reference evidence="2" key="1">
    <citation type="submission" date="2021-01" db="EMBL/GenBank/DDBJ databases">
        <authorList>
            <consortium name="Genoscope - CEA"/>
            <person name="William W."/>
        </authorList>
    </citation>
    <scope>NUCLEOTIDE SEQUENCE</scope>
</reference>
<evidence type="ECO:0000256" key="1">
    <source>
        <dbReference type="SAM" id="Coils"/>
    </source>
</evidence>
<keyword evidence="1" id="KW-0175">Coiled coil</keyword>
<protein>
    <submittedName>
        <fullName evidence="2">Uncharacterized protein</fullName>
    </submittedName>
</protein>
<name>A0A8S1KDF9_9CILI</name>
<proteinExistence type="predicted"/>
<dbReference type="AlphaFoldDB" id="A0A8S1KDF9"/>
<dbReference type="EMBL" id="CAJJDN010000005">
    <property type="protein sequence ID" value="CAD8050782.1"/>
    <property type="molecule type" value="Genomic_DNA"/>
</dbReference>